<evidence type="ECO:0000313" key="2">
    <source>
        <dbReference type="Proteomes" id="UP001341840"/>
    </source>
</evidence>
<organism evidence="1 2">
    <name type="scientific">Stylosanthes scabra</name>
    <dbReference type="NCBI Taxonomy" id="79078"/>
    <lineage>
        <taxon>Eukaryota</taxon>
        <taxon>Viridiplantae</taxon>
        <taxon>Streptophyta</taxon>
        <taxon>Embryophyta</taxon>
        <taxon>Tracheophyta</taxon>
        <taxon>Spermatophyta</taxon>
        <taxon>Magnoliopsida</taxon>
        <taxon>eudicotyledons</taxon>
        <taxon>Gunneridae</taxon>
        <taxon>Pentapetalae</taxon>
        <taxon>rosids</taxon>
        <taxon>fabids</taxon>
        <taxon>Fabales</taxon>
        <taxon>Fabaceae</taxon>
        <taxon>Papilionoideae</taxon>
        <taxon>50 kb inversion clade</taxon>
        <taxon>dalbergioids sensu lato</taxon>
        <taxon>Dalbergieae</taxon>
        <taxon>Pterocarpus clade</taxon>
        <taxon>Stylosanthes</taxon>
    </lineage>
</organism>
<feature type="non-terminal residue" evidence="1">
    <location>
        <position position="1"/>
    </location>
</feature>
<gene>
    <name evidence="1" type="ORF">PIB30_083701</name>
</gene>
<protein>
    <submittedName>
        <fullName evidence="1">Uncharacterized protein</fullName>
    </submittedName>
</protein>
<proteinExistence type="predicted"/>
<accession>A0ABU6RSX7</accession>
<evidence type="ECO:0000313" key="1">
    <source>
        <dbReference type="EMBL" id="MED6126980.1"/>
    </source>
</evidence>
<sequence>WRNREKHEPNYTRPRDPHSQILKQVHNIREAFKKANLVGRRLEKMEIRIKWSPPPQG</sequence>
<comment type="caution">
    <text evidence="1">The sequence shown here is derived from an EMBL/GenBank/DDBJ whole genome shotgun (WGS) entry which is preliminary data.</text>
</comment>
<reference evidence="1 2" key="1">
    <citation type="journal article" date="2023" name="Plants (Basel)">
        <title>Bridging the Gap: Combining Genomics and Transcriptomics Approaches to Understand Stylosanthes scabra, an Orphan Legume from the Brazilian Caatinga.</title>
        <authorList>
            <person name="Ferreira-Neto J.R.C."/>
            <person name="da Silva M.D."/>
            <person name="Binneck E."/>
            <person name="de Melo N.F."/>
            <person name="da Silva R.H."/>
            <person name="de Melo A.L.T.M."/>
            <person name="Pandolfi V."/>
            <person name="Bustamante F.O."/>
            <person name="Brasileiro-Vidal A.C."/>
            <person name="Benko-Iseppon A.M."/>
        </authorList>
    </citation>
    <scope>NUCLEOTIDE SEQUENCE [LARGE SCALE GENOMIC DNA]</scope>
    <source>
        <tissue evidence="1">Leaves</tissue>
    </source>
</reference>
<keyword evidence="2" id="KW-1185">Reference proteome</keyword>
<dbReference type="Proteomes" id="UP001341840">
    <property type="component" value="Unassembled WGS sequence"/>
</dbReference>
<dbReference type="EMBL" id="JASCZI010031541">
    <property type="protein sequence ID" value="MED6126980.1"/>
    <property type="molecule type" value="Genomic_DNA"/>
</dbReference>
<name>A0ABU6RSX7_9FABA</name>